<dbReference type="Gene3D" id="1.20.140.10">
    <property type="entry name" value="Butyryl-CoA Dehydrogenase, subunit A, domain 3"/>
    <property type="match status" value="1"/>
</dbReference>
<dbReference type="SUPFAM" id="SSF56645">
    <property type="entry name" value="Acyl-CoA dehydrogenase NM domain-like"/>
    <property type="match status" value="1"/>
</dbReference>
<dbReference type="AlphaFoldDB" id="A0A090AER3"/>
<evidence type="ECO:0000259" key="10">
    <source>
        <dbReference type="Pfam" id="PF00441"/>
    </source>
</evidence>
<comment type="similarity">
    <text evidence="2 9">Belongs to the acyl-CoA dehydrogenase family.</text>
</comment>
<evidence type="ECO:0000256" key="5">
    <source>
        <dbReference type="ARBA" id="ARBA00052938"/>
    </source>
</evidence>
<dbReference type="EMBL" id="AP014633">
    <property type="protein sequence ID" value="BAP56503.1"/>
    <property type="molecule type" value="Genomic_DNA"/>
</dbReference>
<feature type="domain" description="Acyl-CoA dehydrogenase/oxidase N-terminal" evidence="12">
    <location>
        <begin position="7"/>
        <end position="110"/>
    </location>
</feature>
<dbReference type="Pfam" id="PF02770">
    <property type="entry name" value="Acyl-CoA_dh_M"/>
    <property type="match status" value="1"/>
</dbReference>
<dbReference type="HOGENOM" id="CLU_018204_0_2_6"/>
<evidence type="ECO:0000256" key="3">
    <source>
        <dbReference type="ARBA" id="ARBA00022630"/>
    </source>
</evidence>
<dbReference type="KEGG" id="tig:THII_2206"/>
<evidence type="ECO:0000256" key="6">
    <source>
        <dbReference type="ARBA" id="ARBA00066461"/>
    </source>
</evidence>
<evidence type="ECO:0000313" key="13">
    <source>
        <dbReference type="EMBL" id="BAP56503.1"/>
    </source>
</evidence>
<organism evidence="13 14">
    <name type="scientific">Thioploca ingrica</name>
    <dbReference type="NCBI Taxonomy" id="40754"/>
    <lineage>
        <taxon>Bacteria</taxon>
        <taxon>Pseudomonadati</taxon>
        <taxon>Pseudomonadota</taxon>
        <taxon>Gammaproteobacteria</taxon>
        <taxon>Thiotrichales</taxon>
        <taxon>Thiotrichaceae</taxon>
        <taxon>Thioploca</taxon>
    </lineage>
</organism>
<dbReference type="GO" id="GO:0050660">
    <property type="term" value="F:flavin adenine dinucleotide binding"/>
    <property type="evidence" value="ECO:0007669"/>
    <property type="project" value="InterPro"/>
</dbReference>
<evidence type="ECO:0000256" key="9">
    <source>
        <dbReference type="RuleBase" id="RU362125"/>
    </source>
</evidence>
<evidence type="ECO:0000256" key="1">
    <source>
        <dbReference type="ARBA" id="ARBA00001974"/>
    </source>
</evidence>
<dbReference type="InterPro" id="IPR009075">
    <property type="entry name" value="AcylCo_DH/oxidase_C"/>
</dbReference>
<comment type="cofactor">
    <cofactor evidence="1 9">
        <name>FAD</name>
        <dbReference type="ChEBI" id="CHEBI:57692"/>
    </cofactor>
</comment>
<dbReference type="Proteomes" id="UP000031623">
    <property type="component" value="Chromosome"/>
</dbReference>
<keyword evidence="3 9" id="KW-0285">Flavoprotein</keyword>
<dbReference type="InterPro" id="IPR006091">
    <property type="entry name" value="Acyl-CoA_Oxase/DH_mid-dom"/>
</dbReference>
<evidence type="ECO:0000256" key="7">
    <source>
        <dbReference type="ARBA" id="ARBA00068311"/>
    </source>
</evidence>
<dbReference type="STRING" id="40754.THII_2206"/>
<sequence length="387" mass="42581">MEIELTSQQIQAQEIFRTFVNTEIAPYADQCDQEEKTPPETIKKLADAGYLEGGQNMDAITFGLLCEEIGRASASLLSLLTVHSMVCQAIMKWGSSSQRAHWLPKLSTGETIAAFGLTEPNIGSDAKSVETTAVLSNNSYILNGEKKWISFGQVADLFLIIAQCDGNPSAFLVERNSPGFSTEPIKGLLGFRAAMIAKVHMNDCQIPKENLVGRVGFGFSHIANTALDHGRYCVGWGCLGLGQACLDTCLSYTSQRKQFGAYLKGHQLIQQMIGDMITNIKAARLLCYHAAYLKEKGDPSLIMETSIAKYFASRMVNQVANDTVQIHGANGCSSDYPVQRYLRDAKIMEIIEGSSQMQQIIIAKSGYHGFALERRKLQQKEKAKEKA</sequence>
<evidence type="ECO:0000259" key="12">
    <source>
        <dbReference type="Pfam" id="PF02771"/>
    </source>
</evidence>
<feature type="domain" description="Acyl-CoA dehydrogenase/oxidase C-terminal" evidence="10">
    <location>
        <begin position="222"/>
        <end position="365"/>
    </location>
</feature>
<proteinExistence type="inferred from homology"/>
<keyword evidence="9" id="KW-0560">Oxidoreductase</keyword>
<evidence type="ECO:0000256" key="2">
    <source>
        <dbReference type="ARBA" id="ARBA00009347"/>
    </source>
</evidence>
<comment type="catalytic activity">
    <reaction evidence="5">
        <text>3-sulfinopropanoyl-CoA + H2O = propanoyl-CoA + sulfite + H(+)</text>
        <dbReference type="Rhea" id="RHEA:41624"/>
        <dbReference type="ChEBI" id="CHEBI:15377"/>
        <dbReference type="ChEBI" id="CHEBI:15378"/>
        <dbReference type="ChEBI" id="CHEBI:17359"/>
        <dbReference type="ChEBI" id="CHEBI:57392"/>
        <dbReference type="ChEBI" id="CHEBI:78349"/>
        <dbReference type="EC" id="3.13.1.4"/>
    </reaction>
    <physiologicalReaction direction="left-to-right" evidence="5">
        <dbReference type="Rhea" id="RHEA:41625"/>
    </physiologicalReaction>
</comment>
<dbReference type="PANTHER" id="PTHR43884">
    <property type="entry name" value="ACYL-COA DEHYDROGENASE"/>
    <property type="match status" value="1"/>
</dbReference>
<reference evidence="13 14" key="1">
    <citation type="journal article" date="2014" name="ISME J.">
        <title>Ecophysiology of Thioploca ingrica as revealed by the complete genome sequence supplemented with proteomic evidence.</title>
        <authorList>
            <person name="Kojima H."/>
            <person name="Ogura Y."/>
            <person name="Yamamoto N."/>
            <person name="Togashi T."/>
            <person name="Mori H."/>
            <person name="Watanabe T."/>
            <person name="Nemoto F."/>
            <person name="Kurokawa K."/>
            <person name="Hayashi T."/>
            <person name="Fukui M."/>
        </authorList>
    </citation>
    <scope>NUCLEOTIDE SEQUENCE [LARGE SCALE GENOMIC DNA]</scope>
</reference>
<dbReference type="Gene3D" id="2.40.110.10">
    <property type="entry name" value="Butyryl-CoA Dehydrogenase, subunit A, domain 2"/>
    <property type="match status" value="1"/>
</dbReference>
<dbReference type="EC" id="3.13.1.4" evidence="6"/>
<dbReference type="InterPro" id="IPR046373">
    <property type="entry name" value="Acyl-CoA_Oxase/DH_mid-dom_sf"/>
</dbReference>
<dbReference type="Gene3D" id="1.10.540.10">
    <property type="entry name" value="Acyl-CoA dehydrogenase/oxidase, N-terminal domain"/>
    <property type="match status" value="1"/>
</dbReference>
<feature type="domain" description="Acyl-CoA oxidase/dehydrogenase middle" evidence="11">
    <location>
        <begin position="114"/>
        <end position="204"/>
    </location>
</feature>
<dbReference type="Pfam" id="PF02771">
    <property type="entry name" value="Acyl-CoA_dh_N"/>
    <property type="match status" value="1"/>
</dbReference>
<accession>A0A090AER3</accession>
<dbReference type="InterPro" id="IPR009100">
    <property type="entry name" value="AcylCoA_DH/oxidase_NM_dom_sf"/>
</dbReference>
<evidence type="ECO:0000313" key="14">
    <source>
        <dbReference type="Proteomes" id="UP000031623"/>
    </source>
</evidence>
<evidence type="ECO:0000256" key="4">
    <source>
        <dbReference type="ARBA" id="ARBA00022827"/>
    </source>
</evidence>
<name>A0A090AER3_9GAMM</name>
<keyword evidence="14" id="KW-1185">Reference proteome</keyword>
<dbReference type="OrthoDB" id="9802447at2"/>
<dbReference type="PANTHER" id="PTHR43884:SF12">
    <property type="entry name" value="ISOVALERYL-COA DEHYDROGENASE, MITOCHONDRIAL-RELATED"/>
    <property type="match status" value="1"/>
</dbReference>
<evidence type="ECO:0000256" key="8">
    <source>
        <dbReference type="ARBA" id="ARBA00075603"/>
    </source>
</evidence>
<dbReference type="InterPro" id="IPR013786">
    <property type="entry name" value="AcylCoA_DH/ox_N"/>
</dbReference>
<dbReference type="Pfam" id="PF00441">
    <property type="entry name" value="Acyl-CoA_dh_1"/>
    <property type="match status" value="1"/>
</dbReference>
<dbReference type="InterPro" id="IPR036250">
    <property type="entry name" value="AcylCo_DH-like_C"/>
</dbReference>
<dbReference type="GO" id="GO:0003995">
    <property type="term" value="F:acyl-CoA dehydrogenase activity"/>
    <property type="evidence" value="ECO:0007669"/>
    <property type="project" value="TreeGrafter"/>
</dbReference>
<dbReference type="InterPro" id="IPR037069">
    <property type="entry name" value="AcylCoA_DH/ox_N_sf"/>
</dbReference>
<evidence type="ECO:0000259" key="11">
    <source>
        <dbReference type="Pfam" id="PF02770"/>
    </source>
</evidence>
<dbReference type="SUPFAM" id="SSF47203">
    <property type="entry name" value="Acyl-CoA dehydrogenase C-terminal domain-like"/>
    <property type="match status" value="1"/>
</dbReference>
<keyword evidence="4 9" id="KW-0274">FAD</keyword>
<protein>
    <recommendedName>
        <fullName evidence="7">3-sulfinopropanoyl-CoA desulfinase</fullName>
        <ecNumber evidence="6">3.13.1.4</ecNumber>
    </recommendedName>
    <alternativeName>
        <fullName evidence="8">3-sulfinopropionyl coenzyme A desulfinase</fullName>
    </alternativeName>
</protein>
<dbReference type="FunFam" id="1.20.140.10:FF:000004">
    <property type="entry name" value="Acyl-CoA dehydrogenase FadE25"/>
    <property type="match status" value="1"/>
</dbReference>
<gene>
    <name evidence="13" type="ORF">THII_2206</name>
</gene>